<name>A0ABW5INL8_9BACT</name>
<accession>A0ABW5INL8</accession>
<organism evidence="3 4">
    <name type="scientific">Pontibacter locisalis</name>
    <dbReference type="NCBI Taxonomy" id="1719035"/>
    <lineage>
        <taxon>Bacteria</taxon>
        <taxon>Pseudomonadati</taxon>
        <taxon>Bacteroidota</taxon>
        <taxon>Cytophagia</taxon>
        <taxon>Cytophagales</taxon>
        <taxon>Hymenobacteraceae</taxon>
        <taxon>Pontibacter</taxon>
    </lineage>
</organism>
<feature type="transmembrane region" description="Helical" evidence="2">
    <location>
        <begin position="190"/>
        <end position="209"/>
    </location>
</feature>
<keyword evidence="2" id="KW-0472">Membrane</keyword>
<protein>
    <submittedName>
        <fullName evidence="3">Uncharacterized protein</fullName>
    </submittedName>
</protein>
<dbReference type="Proteomes" id="UP001597544">
    <property type="component" value="Unassembled WGS sequence"/>
</dbReference>
<feature type="transmembrane region" description="Helical" evidence="2">
    <location>
        <begin position="284"/>
        <end position="306"/>
    </location>
</feature>
<keyword evidence="2" id="KW-0812">Transmembrane</keyword>
<proteinExistence type="predicted"/>
<evidence type="ECO:0000256" key="2">
    <source>
        <dbReference type="SAM" id="Phobius"/>
    </source>
</evidence>
<dbReference type="EMBL" id="JBHULU010000021">
    <property type="protein sequence ID" value="MFD2514995.1"/>
    <property type="molecule type" value="Genomic_DNA"/>
</dbReference>
<evidence type="ECO:0000313" key="3">
    <source>
        <dbReference type="EMBL" id="MFD2514995.1"/>
    </source>
</evidence>
<evidence type="ECO:0000256" key="1">
    <source>
        <dbReference type="SAM" id="Coils"/>
    </source>
</evidence>
<comment type="caution">
    <text evidence="3">The sequence shown here is derived from an EMBL/GenBank/DDBJ whole genome shotgun (WGS) entry which is preliminary data.</text>
</comment>
<keyword evidence="2" id="KW-1133">Transmembrane helix</keyword>
<keyword evidence="4" id="KW-1185">Reference proteome</keyword>
<gene>
    <name evidence="3" type="ORF">ACFSRY_14045</name>
</gene>
<reference evidence="4" key="1">
    <citation type="journal article" date="2019" name="Int. J. Syst. Evol. Microbiol.">
        <title>The Global Catalogue of Microorganisms (GCM) 10K type strain sequencing project: providing services to taxonomists for standard genome sequencing and annotation.</title>
        <authorList>
            <consortium name="The Broad Institute Genomics Platform"/>
            <consortium name="The Broad Institute Genome Sequencing Center for Infectious Disease"/>
            <person name="Wu L."/>
            <person name="Ma J."/>
        </authorList>
    </citation>
    <scope>NUCLEOTIDE SEQUENCE [LARGE SCALE GENOMIC DNA]</scope>
    <source>
        <strain evidence="4">KCTC 42498</strain>
    </source>
</reference>
<keyword evidence="1" id="KW-0175">Coiled coil</keyword>
<evidence type="ECO:0000313" key="4">
    <source>
        <dbReference type="Proteomes" id="UP001597544"/>
    </source>
</evidence>
<dbReference type="RefSeq" id="WP_377508831.1">
    <property type="nucleotide sequence ID" value="NZ_JBHULU010000021.1"/>
</dbReference>
<sequence length="385" mass="44004">MYNPNVLYDKLIELQARLEHANGYDYELTEEVTGRLHLYNQQHFQNSNYDDTLSSLDFENDYVKSTRKLRGLITTMLEEIELNGKNSDEHIRDINIKIKKLEEERNDFDKKKAQIEQELKRAQLAKLEVDQERTELLIQNEEVKQLQEDLRKEREKLINENNKFDEFKKKLEVSDKTIDFQTLAKQNRHIAIGWAVLAGILIISLLAILKNSISQQDSFSNIANSVYGGFNALDTLSTSTFDTLSTSSRSSDTLIVNNFKSNGSSVITKATLQQTYKTTLYFSFIKYIATTLLIYSLWIYGIVVSIKNYNAQMHNHVINVHKSNSLRSTLSLLDTARSDDGNDKLLLQATQAIFAHQNTGYNGQDSEAASPNLITNVVDSVSKKI</sequence>
<feature type="coiled-coil region" evidence="1">
    <location>
        <begin position="91"/>
        <end position="170"/>
    </location>
</feature>